<sequence>MHFYDKSFSAERMISHLCTYVKTDYLSALMDDDIILTKSLYECICYLDNNPDYSAVHGKSFLMEIDACSDHPYGSSVFLMEADEMAVSEGELSDDRISDYFKNVLNVNMSVVRKDIGINSFKEV</sequence>
<dbReference type="EMBL" id="UINC01178347">
    <property type="protein sequence ID" value="SVD86452.1"/>
    <property type="molecule type" value="Genomic_DNA"/>
</dbReference>
<evidence type="ECO:0008006" key="2">
    <source>
        <dbReference type="Google" id="ProtNLM"/>
    </source>
</evidence>
<feature type="non-terminal residue" evidence="1">
    <location>
        <position position="124"/>
    </location>
</feature>
<protein>
    <recommendedName>
        <fullName evidence="2">Glycosyltransferase 2-like domain-containing protein</fullName>
    </recommendedName>
</protein>
<reference evidence="1" key="1">
    <citation type="submission" date="2018-05" db="EMBL/GenBank/DDBJ databases">
        <authorList>
            <person name="Lanie J.A."/>
            <person name="Ng W.-L."/>
            <person name="Kazmierczak K.M."/>
            <person name="Andrzejewski T.M."/>
            <person name="Davidsen T.M."/>
            <person name="Wayne K.J."/>
            <person name="Tettelin H."/>
            <person name="Glass J.I."/>
            <person name="Rusch D."/>
            <person name="Podicherti R."/>
            <person name="Tsui H.-C.T."/>
            <person name="Winkler M.E."/>
        </authorList>
    </citation>
    <scope>NUCLEOTIDE SEQUENCE</scope>
</reference>
<organism evidence="1">
    <name type="scientific">marine metagenome</name>
    <dbReference type="NCBI Taxonomy" id="408172"/>
    <lineage>
        <taxon>unclassified sequences</taxon>
        <taxon>metagenomes</taxon>
        <taxon>ecological metagenomes</taxon>
    </lineage>
</organism>
<gene>
    <name evidence="1" type="ORF">METZ01_LOCUS439306</name>
</gene>
<name>A0A382YT63_9ZZZZ</name>
<evidence type="ECO:0000313" key="1">
    <source>
        <dbReference type="EMBL" id="SVD86452.1"/>
    </source>
</evidence>
<proteinExistence type="predicted"/>
<dbReference type="AlphaFoldDB" id="A0A382YT63"/>
<accession>A0A382YT63</accession>